<dbReference type="RefSeq" id="WP_271713601.1">
    <property type="nucleotide sequence ID" value="NZ_AP024169.1"/>
</dbReference>
<dbReference type="HAMAP" id="MF_01185">
    <property type="entry name" value="FliW"/>
    <property type="match status" value="1"/>
</dbReference>
<evidence type="ECO:0000313" key="7">
    <source>
        <dbReference type="Proteomes" id="UP000595897"/>
    </source>
</evidence>
<evidence type="ECO:0000256" key="1">
    <source>
        <dbReference type="ARBA" id="ARBA00022490"/>
    </source>
</evidence>
<keyword evidence="3 5" id="KW-0810">Translation regulation</keyword>
<gene>
    <name evidence="5 6" type="primary">fliW</name>
    <name evidence="6" type="ORF">bsdtb5_38530</name>
</gene>
<keyword evidence="7" id="KW-1185">Reference proteome</keyword>
<protein>
    <recommendedName>
        <fullName evidence="5">Flagellar assembly factor FliW</fullName>
    </recommendedName>
</protein>
<dbReference type="GO" id="GO:0006417">
    <property type="term" value="P:regulation of translation"/>
    <property type="evidence" value="ECO:0007669"/>
    <property type="project" value="UniProtKB-KW"/>
</dbReference>
<dbReference type="Proteomes" id="UP000595897">
    <property type="component" value="Chromosome"/>
</dbReference>
<dbReference type="InterPro" id="IPR003775">
    <property type="entry name" value="Flagellar_assembly_factor_FliW"/>
</dbReference>
<comment type="similarity">
    <text evidence="5">Belongs to the FliW family.</text>
</comment>
<keyword evidence="6" id="KW-0282">Flagellum</keyword>
<name>A0A7R7IFZ5_9FIRM</name>
<accession>A0A7R7IFZ5</accession>
<dbReference type="AlphaFoldDB" id="A0A7R7IFZ5"/>
<proteinExistence type="inferred from homology"/>
<dbReference type="KEGG" id="ahb:bsdtb5_38530"/>
<dbReference type="Gene3D" id="2.30.290.10">
    <property type="entry name" value="BH3618-like"/>
    <property type="match status" value="1"/>
</dbReference>
<dbReference type="InterPro" id="IPR024046">
    <property type="entry name" value="Flagellar_assmbl_FliW_dom_sf"/>
</dbReference>
<dbReference type="Pfam" id="PF02623">
    <property type="entry name" value="FliW"/>
    <property type="match status" value="1"/>
</dbReference>
<keyword evidence="6" id="KW-0969">Cilium</keyword>
<dbReference type="PANTHER" id="PTHR39190:SF1">
    <property type="entry name" value="FLAGELLAR ASSEMBLY FACTOR FLIW"/>
    <property type="match status" value="1"/>
</dbReference>
<dbReference type="EMBL" id="AP024169">
    <property type="protein sequence ID" value="BCN32558.1"/>
    <property type="molecule type" value="Genomic_DNA"/>
</dbReference>
<reference evidence="6 7" key="1">
    <citation type="submission" date="2020-11" db="EMBL/GenBank/DDBJ databases">
        <title>Draft genome sequencing of a Lachnospiraceae strain isolated from anoxic soil subjected to BSD treatment.</title>
        <authorList>
            <person name="Uek A."/>
            <person name="Tonouchi A."/>
        </authorList>
    </citation>
    <scope>NUCLEOTIDE SEQUENCE [LARGE SCALE GENOMIC DNA]</scope>
    <source>
        <strain evidence="6 7">TB5</strain>
    </source>
</reference>
<dbReference type="GO" id="GO:0005737">
    <property type="term" value="C:cytoplasm"/>
    <property type="evidence" value="ECO:0007669"/>
    <property type="project" value="UniProtKB-SubCell"/>
</dbReference>
<organism evidence="6 7">
    <name type="scientific">Anaeromicropila herbilytica</name>
    <dbReference type="NCBI Taxonomy" id="2785025"/>
    <lineage>
        <taxon>Bacteria</taxon>
        <taxon>Bacillati</taxon>
        <taxon>Bacillota</taxon>
        <taxon>Clostridia</taxon>
        <taxon>Lachnospirales</taxon>
        <taxon>Lachnospiraceae</taxon>
        <taxon>Anaeromicropila</taxon>
    </lineage>
</organism>
<sequence length="156" mass="17730">MLVKTKGFGEIDLNEDKIITFDNGIMGFEDYKKYTILYNIENESEKGNTISWLQSIEEPALALPVINPLLVKEDYNPTVNDDVLKPLGELTDDNLLVLLSITVPSDLEKMTANLKAPFIINSDSKKACQIIVENQDYEVKYPIYETIKKLKEKKGE</sequence>
<keyword evidence="4 5" id="KW-0143">Chaperone</keyword>
<comment type="subunit">
    <text evidence="5">Interacts with translational regulator CsrA and flagellin(s).</text>
</comment>
<comment type="function">
    <text evidence="5">Acts as an anti-CsrA protein, binds CsrA and prevents it from repressing translation of its target genes, one of which is flagellin. Binds to flagellin and participates in the assembly of the flagellum.</text>
</comment>
<dbReference type="PANTHER" id="PTHR39190">
    <property type="entry name" value="FLAGELLAR ASSEMBLY FACTOR FLIW"/>
    <property type="match status" value="1"/>
</dbReference>
<evidence type="ECO:0000256" key="5">
    <source>
        <dbReference type="HAMAP-Rule" id="MF_01185"/>
    </source>
</evidence>
<evidence type="ECO:0000256" key="2">
    <source>
        <dbReference type="ARBA" id="ARBA00022795"/>
    </source>
</evidence>
<keyword evidence="1 5" id="KW-0963">Cytoplasm</keyword>
<keyword evidence="2 5" id="KW-1005">Bacterial flagellum biogenesis</keyword>
<evidence type="ECO:0000256" key="3">
    <source>
        <dbReference type="ARBA" id="ARBA00022845"/>
    </source>
</evidence>
<comment type="subcellular location">
    <subcellularLocation>
        <location evidence="5">Cytoplasm</location>
    </subcellularLocation>
</comment>
<evidence type="ECO:0000313" key="6">
    <source>
        <dbReference type="EMBL" id="BCN32558.1"/>
    </source>
</evidence>
<evidence type="ECO:0000256" key="4">
    <source>
        <dbReference type="ARBA" id="ARBA00023186"/>
    </source>
</evidence>
<dbReference type="SUPFAM" id="SSF141457">
    <property type="entry name" value="BH3618-like"/>
    <property type="match status" value="1"/>
</dbReference>
<keyword evidence="6" id="KW-0966">Cell projection</keyword>
<dbReference type="GO" id="GO:0044780">
    <property type="term" value="P:bacterial-type flagellum assembly"/>
    <property type="evidence" value="ECO:0007669"/>
    <property type="project" value="UniProtKB-UniRule"/>
</dbReference>